<dbReference type="AlphaFoldDB" id="A0A3M0CSN2"/>
<evidence type="ECO:0000313" key="1">
    <source>
        <dbReference type="EMBL" id="RMB11947.1"/>
    </source>
</evidence>
<reference evidence="1 2" key="1">
    <citation type="submission" date="2018-10" db="EMBL/GenBank/DDBJ databases">
        <title>Genomic Encyclopedia of Archaeal and Bacterial Type Strains, Phase II (KMG-II): from individual species to whole genera.</title>
        <authorList>
            <person name="Goeker M."/>
        </authorList>
    </citation>
    <scope>NUCLEOTIDE SEQUENCE [LARGE SCALE GENOMIC DNA]</scope>
    <source>
        <strain evidence="1 2">DSM 25217</strain>
    </source>
</reference>
<name>A0A3M0CSN2_9PROT</name>
<dbReference type="Pfam" id="PF14384">
    <property type="entry name" value="BrnA_antitoxin"/>
    <property type="match status" value="1"/>
</dbReference>
<dbReference type="Proteomes" id="UP000271227">
    <property type="component" value="Unassembled WGS sequence"/>
</dbReference>
<sequence length="95" mass="10441">MASRKPDPYMIDDATAPLTDAEVKTLRPAADALGELGVAVPKRRGRPAGATKEQVTIRIDKDVLAAIRGDNPRGWQTRLNAVLREHFMPGHNRTE</sequence>
<keyword evidence="2" id="KW-1185">Reference proteome</keyword>
<proteinExistence type="predicted"/>
<evidence type="ECO:0000313" key="2">
    <source>
        <dbReference type="Proteomes" id="UP000271227"/>
    </source>
</evidence>
<accession>A0A3M0CSN2</accession>
<comment type="caution">
    <text evidence="1">The sequence shown here is derived from an EMBL/GenBank/DDBJ whole genome shotgun (WGS) entry which is preliminary data.</text>
</comment>
<organism evidence="1 2">
    <name type="scientific">Eilatimonas milleporae</name>
    <dbReference type="NCBI Taxonomy" id="911205"/>
    <lineage>
        <taxon>Bacteria</taxon>
        <taxon>Pseudomonadati</taxon>
        <taxon>Pseudomonadota</taxon>
        <taxon>Alphaproteobacteria</taxon>
        <taxon>Kordiimonadales</taxon>
        <taxon>Kordiimonadaceae</taxon>
        <taxon>Eilatimonas</taxon>
    </lineage>
</organism>
<dbReference type="EMBL" id="REFR01000009">
    <property type="protein sequence ID" value="RMB11947.1"/>
    <property type="molecule type" value="Genomic_DNA"/>
</dbReference>
<dbReference type="InterPro" id="IPR025528">
    <property type="entry name" value="BrnA_antitoxin"/>
</dbReference>
<dbReference type="InParanoid" id="A0A3M0CSN2"/>
<protein>
    <submittedName>
        <fullName evidence="1">Uncharacterized protein (DUF4415 family)</fullName>
    </submittedName>
</protein>
<gene>
    <name evidence="1" type="ORF">BXY39_0435</name>
</gene>